<reference evidence="2" key="1">
    <citation type="journal article" date="2013" name="Environ. Microbiol.">
        <title>Microbiota from the distal guts of lean and obese adolescents exhibit partial functional redundancy besides clear differences in community structure.</title>
        <authorList>
            <person name="Ferrer M."/>
            <person name="Ruiz A."/>
            <person name="Lanza F."/>
            <person name="Haange S.B."/>
            <person name="Oberbach A."/>
            <person name="Till H."/>
            <person name="Bargiela R."/>
            <person name="Campoy C."/>
            <person name="Segura M.T."/>
            <person name="Richter M."/>
            <person name="von Bergen M."/>
            <person name="Seifert J."/>
            <person name="Suarez A."/>
        </authorList>
    </citation>
    <scope>NUCLEOTIDE SEQUENCE</scope>
</reference>
<keyword evidence="1" id="KW-1133">Transmembrane helix</keyword>
<gene>
    <name evidence="2" type="ORF">LEA_05239</name>
</gene>
<dbReference type="AlphaFoldDB" id="K1TZL1"/>
<organism evidence="2">
    <name type="scientific">human gut metagenome</name>
    <dbReference type="NCBI Taxonomy" id="408170"/>
    <lineage>
        <taxon>unclassified sequences</taxon>
        <taxon>metagenomes</taxon>
        <taxon>organismal metagenomes</taxon>
    </lineage>
</organism>
<feature type="non-terminal residue" evidence="2">
    <location>
        <position position="1"/>
    </location>
</feature>
<dbReference type="EMBL" id="AJWY01003426">
    <property type="protein sequence ID" value="EKC75378.1"/>
    <property type="molecule type" value="Genomic_DNA"/>
</dbReference>
<accession>K1TZL1</accession>
<keyword evidence="1" id="KW-0472">Membrane</keyword>
<feature type="transmembrane region" description="Helical" evidence="1">
    <location>
        <begin position="33"/>
        <end position="57"/>
    </location>
</feature>
<proteinExistence type="predicted"/>
<evidence type="ECO:0000313" key="2">
    <source>
        <dbReference type="EMBL" id="EKC75378.1"/>
    </source>
</evidence>
<sequence length="113" mass="12479">ICQLVVMSFGELGKPFSDGKAYFREKGKVNKKVWYGLLGVVIALPIVLIAAGLLSSADAVFRKMTTDFMNWIRPGNIFNAVIRVTFLFFTSYALTSYPVQAKHPGRSEGSQKG</sequence>
<protein>
    <submittedName>
        <fullName evidence="2">Uncharacterized protein</fullName>
    </submittedName>
</protein>
<dbReference type="Pfam" id="PF13687">
    <property type="entry name" value="DUF4153"/>
    <property type="match status" value="1"/>
</dbReference>
<name>K1TZL1_9ZZZZ</name>
<comment type="caution">
    <text evidence="2">The sequence shown here is derived from an EMBL/GenBank/DDBJ whole genome shotgun (WGS) entry which is preliminary data.</text>
</comment>
<feature type="transmembrane region" description="Helical" evidence="1">
    <location>
        <begin position="77"/>
        <end position="97"/>
    </location>
</feature>
<evidence type="ECO:0000256" key="1">
    <source>
        <dbReference type="SAM" id="Phobius"/>
    </source>
</evidence>
<dbReference type="InterPro" id="IPR025291">
    <property type="entry name" value="DUF4153"/>
</dbReference>
<keyword evidence="1" id="KW-0812">Transmembrane</keyword>